<keyword evidence="2" id="KW-1133">Transmembrane helix</keyword>
<gene>
    <name evidence="3" type="ORF">FB459_3407</name>
</gene>
<feature type="transmembrane region" description="Helical" evidence="2">
    <location>
        <begin position="52"/>
        <end position="74"/>
    </location>
</feature>
<keyword evidence="2" id="KW-0472">Membrane</keyword>
<dbReference type="AlphaFoldDB" id="A0A542EKQ3"/>
<comment type="caution">
    <text evidence="3">The sequence shown here is derived from an EMBL/GenBank/DDBJ whole genome shotgun (WGS) entry which is preliminary data.</text>
</comment>
<feature type="transmembrane region" description="Helical" evidence="2">
    <location>
        <begin position="133"/>
        <end position="153"/>
    </location>
</feature>
<organism evidence="3 4">
    <name type="scientific">Yimella lutea</name>
    <dbReference type="NCBI Taxonomy" id="587872"/>
    <lineage>
        <taxon>Bacteria</taxon>
        <taxon>Bacillati</taxon>
        <taxon>Actinomycetota</taxon>
        <taxon>Actinomycetes</taxon>
        <taxon>Micrococcales</taxon>
        <taxon>Dermacoccaceae</taxon>
        <taxon>Yimella</taxon>
    </lineage>
</organism>
<evidence type="ECO:0000313" key="4">
    <source>
        <dbReference type="Proteomes" id="UP000320806"/>
    </source>
</evidence>
<reference evidence="3 4" key="1">
    <citation type="submission" date="2019-06" db="EMBL/GenBank/DDBJ databases">
        <title>Sequencing the genomes of 1000 actinobacteria strains.</title>
        <authorList>
            <person name="Klenk H.-P."/>
        </authorList>
    </citation>
    <scope>NUCLEOTIDE SEQUENCE [LARGE SCALE GENOMIC DNA]</scope>
    <source>
        <strain evidence="3 4">DSM 19828</strain>
    </source>
</reference>
<feature type="transmembrane region" description="Helical" evidence="2">
    <location>
        <begin position="81"/>
        <end position="100"/>
    </location>
</feature>
<feature type="transmembrane region" description="Helical" evidence="2">
    <location>
        <begin position="192"/>
        <end position="212"/>
    </location>
</feature>
<feature type="transmembrane region" description="Helical" evidence="2">
    <location>
        <begin position="249"/>
        <end position="271"/>
    </location>
</feature>
<evidence type="ECO:0000256" key="1">
    <source>
        <dbReference type="SAM" id="MobiDB-lite"/>
    </source>
</evidence>
<accession>A0A542EKQ3</accession>
<dbReference type="RefSeq" id="WP_141929273.1">
    <property type="nucleotide sequence ID" value="NZ_BAABCI010000023.1"/>
</dbReference>
<proteinExistence type="predicted"/>
<feature type="region of interest" description="Disordered" evidence="1">
    <location>
        <begin position="1"/>
        <end position="26"/>
    </location>
</feature>
<feature type="transmembrane region" description="Helical" evidence="2">
    <location>
        <begin position="165"/>
        <end position="185"/>
    </location>
</feature>
<protein>
    <submittedName>
        <fullName evidence="3">Uncharacterized protein</fullName>
    </submittedName>
</protein>
<dbReference type="EMBL" id="VFMO01000001">
    <property type="protein sequence ID" value="TQJ15834.1"/>
    <property type="molecule type" value="Genomic_DNA"/>
</dbReference>
<keyword evidence="4" id="KW-1185">Reference proteome</keyword>
<dbReference type="OrthoDB" id="5150000at2"/>
<keyword evidence="2" id="KW-0812">Transmembrane</keyword>
<dbReference type="Proteomes" id="UP000320806">
    <property type="component" value="Unassembled WGS sequence"/>
</dbReference>
<evidence type="ECO:0000256" key="2">
    <source>
        <dbReference type="SAM" id="Phobius"/>
    </source>
</evidence>
<evidence type="ECO:0000313" key="3">
    <source>
        <dbReference type="EMBL" id="TQJ15834.1"/>
    </source>
</evidence>
<feature type="transmembrane region" description="Helical" evidence="2">
    <location>
        <begin position="106"/>
        <end position="126"/>
    </location>
</feature>
<name>A0A542EKQ3_9MICO</name>
<sequence>MSESAATRAAMMSAVRHSDQEDVEERPSPGALTVVSELAAGAAVALGTYGGALPLALALIACGVAVAWGWPILLDLPRPPGSSAVLLAGLVGIGIVELLAPRSHGLRWLTTALAIGLMVAFLHELLRSDGRRSLTLSIAGAVFGLAVLAVGAFHLSTLVEFDAKFVTYAACLGAAVGVVVDFFLGGRTLGEWSLPISLLLAVAAGAALGVLSETPWNAPMLSALAACGIAHALRRVVGSLPRASEAPAAVALGAGSVLVVGIVPFAVVWALTR</sequence>